<dbReference type="EMBL" id="BMAU01021050">
    <property type="protein sequence ID" value="GFX88261.1"/>
    <property type="molecule type" value="Genomic_DNA"/>
</dbReference>
<accession>A0A8X6UQB3</accession>
<reference evidence="2" key="1">
    <citation type="submission" date="2020-08" db="EMBL/GenBank/DDBJ databases">
        <title>Multicomponent nature underlies the extraordinary mechanical properties of spider dragline silk.</title>
        <authorList>
            <person name="Kono N."/>
            <person name="Nakamura H."/>
            <person name="Mori M."/>
            <person name="Yoshida Y."/>
            <person name="Ohtoshi R."/>
            <person name="Malay A.D."/>
            <person name="Moran D.A.P."/>
            <person name="Tomita M."/>
            <person name="Numata K."/>
            <person name="Arakawa K."/>
        </authorList>
    </citation>
    <scope>NUCLEOTIDE SEQUENCE</scope>
</reference>
<gene>
    <name evidence="2" type="ORF">TNCV_1066771</name>
</gene>
<evidence type="ECO:0000313" key="3">
    <source>
        <dbReference type="Proteomes" id="UP000887159"/>
    </source>
</evidence>
<dbReference type="Proteomes" id="UP000887159">
    <property type="component" value="Unassembled WGS sequence"/>
</dbReference>
<proteinExistence type="predicted"/>
<keyword evidence="3" id="KW-1185">Reference proteome</keyword>
<evidence type="ECO:0000256" key="1">
    <source>
        <dbReference type="SAM" id="MobiDB-lite"/>
    </source>
</evidence>
<sequence length="108" mass="11845">MNRRKCLCPDDIANILREISENESNDVELSRSNLDSDENITLSESVDVIDNILSSIRWLVSMMDSSVLMTTAHVSGGAPASDPMVDDHRTQDTSRGIQKVISSRPGAI</sequence>
<dbReference type="AlphaFoldDB" id="A0A8X6UQB3"/>
<feature type="region of interest" description="Disordered" evidence="1">
    <location>
        <begin position="74"/>
        <end position="108"/>
    </location>
</feature>
<name>A0A8X6UQB3_TRICX</name>
<evidence type="ECO:0000313" key="2">
    <source>
        <dbReference type="EMBL" id="GFX88261.1"/>
    </source>
</evidence>
<organism evidence="2 3">
    <name type="scientific">Trichonephila clavipes</name>
    <name type="common">Golden silk orbweaver</name>
    <name type="synonym">Nephila clavipes</name>
    <dbReference type="NCBI Taxonomy" id="2585209"/>
    <lineage>
        <taxon>Eukaryota</taxon>
        <taxon>Metazoa</taxon>
        <taxon>Ecdysozoa</taxon>
        <taxon>Arthropoda</taxon>
        <taxon>Chelicerata</taxon>
        <taxon>Arachnida</taxon>
        <taxon>Araneae</taxon>
        <taxon>Araneomorphae</taxon>
        <taxon>Entelegynae</taxon>
        <taxon>Araneoidea</taxon>
        <taxon>Nephilidae</taxon>
        <taxon>Trichonephila</taxon>
    </lineage>
</organism>
<protein>
    <submittedName>
        <fullName evidence="2">Uncharacterized protein</fullName>
    </submittedName>
</protein>
<comment type="caution">
    <text evidence="2">The sequence shown here is derived from an EMBL/GenBank/DDBJ whole genome shotgun (WGS) entry which is preliminary data.</text>
</comment>